<dbReference type="RefSeq" id="WP_103727183.1">
    <property type="nucleotide sequence ID" value="NZ_PQNY01000048.1"/>
</dbReference>
<accession>A0A2S4N4D2</accession>
<reference evidence="1 2" key="1">
    <citation type="submission" date="2018-01" db="EMBL/GenBank/DDBJ databases">
        <title>Genomic Encyclopedia of Type Strains, Phase I: the one thousand microbial genomes (KMG-I) project.</title>
        <authorList>
            <person name="Goeker M."/>
        </authorList>
    </citation>
    <scope>NUCLEOTIDE SEQUENCE [LARGE SCALE GENOMIC DNA]</scope>
    <source>
        <strain evidence="1 2">DSM 17960</strain>
    </source>
</reference>
<dbReference type="Proteomes" id="UP000237056">
    <property type="component" value="Unassembled WGS sequence"/>
</dbReference>
<dbReference type="EMBL" id="PQNY01000048">
    <property type="protein sequence ID" value="POS00599.1"/>
    <property type="molecule type" value="Genomic_DNA"/>
</dbReference>
<evidence type="ECO:0000313" key="2">
    <source>
        <dbReference type="Proteomes" id="UP000237056"/>
    </source>
</evidence>
<proteinExistence type="predicted"/>
<evidence type="ECO:0000313" key="1">
    <source>
        <dbReference type="EMBL" id="POS00599.1"/>
    </source>
</evidence>
<protein>
    <submittedName>
        <fullName evidence="1">Uncharacterized protein</fullName>
    </submittedName>
</protein>
<comment type="caution">
    <text evidence="1">The sequence shown here is derived from an EMBL/GenBank/DDBJ whole genome shotgun (WGS) entry which is preliminary data.</text>
</comment>
<keyword evidence="2" id="KW-1185">Reference proteome</keyword>
<organism evidence="1 2">
    <name type="scientific">Flavobacterium croceum DSM 17960</name>
    <dbReference type="NCBI Taxonomy" id="1121886"/>
    <lineage>
        <taxon>Bacteria</taxon>
        <taxon>Pseudomonadati</taxon>
        <taxon>Bacteroidota</taxon>
        <taxon>Flavobacteriia</taxon>
        <taxon>Flavobacteriales</taxon>
        <taxon>Flavobacteriaceae</taxon>
        <taxon>Flavobacterium</taxon>
    </lineage>
</organism>
<dbReference type="AlphaFoldDB" id="A0A2S4N4D2"/>
<gene>
    <name evidence="1" type="ORF">Q361_1483</name>
</gene>
<dbReference type="OrthoDB" id="1489647at2"/>
<sequence>MKKYLSVLLTTLTLFSCQKEDFTSDIGNNPIKKSNLTMRKNENDKPDVQTQIVLGKQLKNPYSVKNMQAAFDYYNEIISDSKFKDKVVKPTNLYIKIIPKSVEDLEKLDNLDKESEDFTPVLQDYPMDYEIITEGDYYVYPKSEEDLFYPAYTVIPVGYQLPEGITYEVLDELYQPKDEEYDIETISMFFADWKEDLEVDDIFLTTDNLPEYLIKSNAEAVKSGLTLGNFMARRKFTPDGYVKVQNTATNVYDPLMQAEISYGRSLWWHYTYTDDNGYFSASHSYRGKVRIRAKWRGYTATIRKTWNEVLGLWVSDHLMTVSRNNNGITKYIEYNEPHTGIFGIDLEGGHLWYKGTIHNGLRKYIDYCNNNGISNTISYANVWAWAKGKDASTPMLYKYRQLATLSSVANMGQADFWHVMVNSISSIIINILPSHLRPDQIYAGLRPRANEGTTSNTIRIHQTVFHESGHYSHASKAGDWFWAQVFASEISNQFVNGDPYSDGSMPSYQAADRIALAEGWGNLTEFKIAQYYYGKAKIYSPYANYISGTLSTNITSTFENFNQIETPISITTYDDKHWFMHGIMWDLLDNNIDGTASIRRYGNGSPATQLIDNAFIGNPNNQFDLTPIYDRLESNINNQSNLRNALITAYPNQASQIRILFSSYYDPL</sequence>
<dbReference type="PROSITE" id="PS51257">
    <property type="entry name" value="PROKAR_LIPOPROTEIN"/>
    <property type="match status" value="1"/>
</dbReference>
<name>A0A2S4N4D2_9FLAO</name>